<evidence type="ECO:0000256" key="8">
    <source>
        <dbReference type="ARBA" id="ARBA00022840"/>
    </source>
</evidence>
<evidence type="ECO:0000256" key="9">
    <source>
        <dbReference type="ARBA" id="ARBA00022842"/>
    </source>
</evidence>
<dbReference type="InterPro" id="IPR003442">
    <property type="entry name" value="T6A_TsaE"/>
</dbReference>
<evidence type="ECO:0000256" key="5">
    <source>
        <dbReference type="ARBA" id="ARBA00022694"/>
    </source>
</evidence>
<keyword evidence="13" id="KW-1185">Reference proteome</keyword>
<evidence type="ECO:0000313" key="13">
    <source>
        <dbReference type="Proteomes" id="UP001595796"/>
    </source>
</evidence>
<evidence type="ECO:0000259" key="11">
    <source>
        <dbReference type="Pfam" id="PF01636"/>
    </source>
</evidence>
<dbReference type="EMBL" id="JBHSJF010000005">
    <property type="protein sequence ID" value="MFC5067646.1"/>
    <property type="molecule type" value="Genomic_DNA"/>
</dbReference>
<dbReference type="InterPro" id="IPR002575">
    <property type="entry name" value="Aminoglycoside_PTrfase"/>
</dbReference>
<evidence type="ECO:0000313" key="12">
    <source>
        <dbReference type="EMBL" id="MFC5067646.1"/>
    </source>
</evidence>
<dbReference type="RefSeq" id="WP_114958429.1">
    <property type="nucleotide sequence ID" value="NZ_JBHSJF010000005.1"/>
</dbReference>
<evidence type="ECO:0000256" key="2">
    <source>
        <dbReference type="ARBA" id="ARBA00007599"/>
    </source>
</evidence>
<evidence type="ECO:0000256" key="6">
    <source>
        <dbReference type="ARBA" id="ARBA00022723"/>
    </source>
</evidence>
<comment type="caution">
    <text evidence="12">The sequence shown here is derived from an EMBL/GenBank/DDBJ whole genome shotgun (WGS) entry which is preliminary data.</text>
</comment>
<dbReference type="Gene3D" id="3.30.200.20">
    <property type="entry name" value="Phosphorylase Kinase, domain 1"/>
    <property type="match status" value="1"/>
</dbReference>
<evidence type="ECO:0000256" key="3">
    <source>
        <dbReference type="ARBA" id="ARBA00019010"/>
    </source>
</evidence>
<evidence type="ECO:0000256" key="10">
    <source>
        <dbReference type="ARBA" id="ARBA00032441"/>
    </source>
</evidence>
<protein>
    <recommendedName>
        <fullName evidence="3">tRNA threonylcarbamoyladenosine biosynthesis protein TsaE</fullName>
    </recommendedName>
    <alternativeName>
        <fullName evidence="10">t(6)A37 threonylcarbamoyladenosine biosynthesis protein TsaE</fullName>
    </alternativeName>
</protein>
<comment type="subcellular location">
    <subcellularLocation>
        <location evidence="1">Cytoplasm</location>
    </subcellularLocation>
</comment>
<dbReference type="SUPFAM" id="SSF56112">
    <property type="entry name" value="Protein kinase-like (PK-like)"/>
    <property type="match status" value="1"/>
</dbReference>
<gene>
    <name evidence="12" type="primary">tsaE</name>
    <name evidence="12" type="ORF">ACFPFW_06410</name>
</gene>
<dbReference type="InterPro" id="IPR027417">
    <property type="entry name" value="P-loop_NTPase"/>
</dbReference>
<accession>A0ABV9Z466</accession>
<dbReference type="PANTHER" id="PTHR33540">
    <property type="entry name" value="TRNA THREONYLCARBAMOYLADENOSINE BIOSYNTHESIS PROTEIN TSAE"/>
    <property type="match status" value="1"/>
</dbReference>
<dbReference type="SUPFAM" id="SSF52540">
    <property type="entry name" value="P-loop containing nucleoside triphosphate hydrolases"/>
    <property type="match status" value="1"/>
</dbReference>
<name>A0ABV9Z466_9HYPH</name>
<dbReference type="PANTHER" id="PTHR33540:SF2">
    <property type="entry name" value="TRNA THREONYLCARBAMOYLADENOSINE BIOSYNTHESIS PROTEIN TSAE"/>
    <property type="match status" value="1"/>
</dbReference>
<keyword evidence="4" id="KW-0963">Cytoplasm</keyword>
<proteinExistence type="inferred from homology"/>
<comment type="similarity">
    <text evidence="2">Belongs to the TsaE family.</text>
</comment>
<feature type="domain" description="Aminoglycoside phosphotransferase" evidence="11">
    <location>
        <begin position="181"/>
        <end position="424"/>
    </location>
</feature>
<dbReference type="Gene3D" id="3.40.50.300">
    <property type="entry name" value="P-loop containing nucleotide triphosphate hydrolases"/>
    <property type="match status" value="1"/>
</dbReference>
<dbReference type="NCBIfam" id="TIGR00150">
    <property type="entry name" value="T6A_YjeE"/>
    <property type="match status" value="1"/>
</dbReference>
<keyword evidence="7" id="KW-0547">Nucleotide-binding</keyword>
<dbReference type="Pfam" id="PF01636">
    <property type="entry name" value="APH"/>
    <property type="match status" value="1"/>
</dbReference>
<dbReference type="Pfam" id="PF02367">
    <property type="entry name" value="TsaE"/>
    <property type="match status" value="1"/>
</dbReference>
<keyword evidence="5" id="KW-0819">tRNA processing</keyword>
<keyword evidence="9" id="KW-0460">Magnesium</keyword>
<evidence type="ECO:0000256" key="1">
    <source>
        <dbReference type="ARBA" id="ARBA00004496"/>
    </source>
</evidence>
<dbReference type="InterPro" id="IPR011009">
    <property type="entry name" value="Kinase-like_dom_sf"/>
</dbReference>
<dbReference type="Gene3D" id="3.90.1200.10">
    <property type="match status" value="1"/>
</dbReference>
<evidence type="ECO:0000256" key="7">
    <source>
        <dbReference type="ARBA" id="ARBA00022741"/>
    </source>
</evidence>
<organism evidence="12 13">
    <name type="scientific">Flaviflagellibacter deserti</name>
    <dbReference type="NCBI Taxonomy" id="2267266"/>
    <lineage>
        <taxon>Bacteria</taxon>
        <taxon>Pseudomonadati</taxon>
        <taxon>Pseudomonadota</taxon>
        <taxon>Alphaproteobacteria</taxon>
        <taxon>Hyphomicrobiales</taxon>
        <taxon>Flaviflagellibacter</taxon>
    </lineage>
</organism>
<keyword evidence="6" id="KW-0479">Metal-binding</keyword>
<evidence type="ECO:0000256" key="4">
    <source>
        <dbReference type="ARBA" id="ARBA00022490"/>
    </source>
</evidence>
<sequence>MVEVEEGAHRVVLADERATARLAAALAPLLAPGDLVTLSGDLGSGKTTFAREVIRLLAADPDLDVPSPTFSIIQTYEAARGLVVHADLYRVGDVSELAEIGWDEAGATSILLVEWPERAGGELSGERLALRFELNPSDPNRSRYVTIEPYGRWPQRIQRALEIAGFLDAAGWSGARRIYRQGDASSRRYEQLIDHGRSAILMDSPRRPDGPAIRNGLPYSRIARLAEDVVPFVAMANGLIRQGFSAPKILAQDLDRGLLLVEDLGHETMLIAGMHVPERMQVATDVLVELHVADLPRDLPVEDDFYTIPDYDLEALLVETELLVDWYLPHIGRSISASTRAGFLDLWRAVLAPVTEEPATWTLRDYHSPNLMWLPDRDGLRKIGLLDFQDAVIGHPAYDLVSLLQDARVDVPEQLEMSLLSRYIGDRLGLDPAFEPTQFARAYAVLGAQRATKILGIFVRLAARDGKQGYLRHIPRIMAYLDRDLSHPTMADLRDWYLAALGSFDVKTS</sequence>
<dbReference type="Proteomes" id="UP001595796">
    <property type="component" value="Unassembled WGS sequence"/>
</dbReference>
<reference evidence="13" key="1">
    <citation type="journal article" date="2019" name="Int. J. Syst. Evol. Microbiol.">
        <title>The Global Catalogue of Microorganisms (GCM) 10K type strain sequencing project: providing services to taxonomists for standard genome sequencing and annotation.</title>
        <authorList>
            <consortium name="The Broad Institute Genomics Platform"/>
            <consortium name="The Broad Institute Genome Sequencing Center for Infectious Disease"/>
            <person name="Wu L."/>
            <person name="Ma J."/>
        </authorList>
    </citation>
    <scope>NUCLEOTIDE SEQUENCE [LARGE SCALE GENOMIC DNA]</scope>
    <source>
        <strain evidence="13">CGMCC 1.16444</strain>
    </source>
</reference>
<keyword evidence="8" id="KW-0067">ATP-binding</keyword>